<feature type="compositionally biased region" description="Polar residues" evidence="5">
    <location>
        <begin position="85"/>
        <end position="95"/>
    </location>
</feature>
<dbReference type="PROSITE" id="PS51782">
    <property type="entry name" value="LYSM"/>
    <property type="match status" value="3"/>
</dbReference>
<dbReference type="SUPFAM" id="SSF54106">
    <property type="entry name" value="LysM domain"/>
    <property type="match status" value="3"/>
</dbReference>
<feature type="domain" description="LysM" evidence="6">
    <location>
        <begin position="20"/>
        <end position="66"/>
    </location>
</feature>
<dbReference type="InterPro" id="IPR052210">
    <property type="entry name" value="LysM1-like"/>
</dbReference>
<evidence type="ECO:0000313" key="8">
    <source>
        <dbReference type="Proteomes" id="UP001397290"/>
    </source>
</evidence>
<organism evidence="7 8">
    <name type="scientific">Beauveria asiatica</name>
    <dbReference type="NCBI Taxonomy" id="1069075"/>
    <lineage>
        <taxon>Eukaryota</taxon>
        <taxon>Fungi</taxon>
        <taxon>Dikarya</taxon>
        <taxon>Ascomycota</taxon>
        <taxon>Pezizomycotina</taxon>
        <taxon>Sordariomycetes</taxon>
        <taxon>Hypocreomycetidae</taxon>
        <taxon>Hypocreales</taxon>
        <taxon>Cordycipitaceae</taxon>
        <taxon>Beauveria</taxon>
    </lineage>
</organism>
<evidence type="ECO:0000313" key="7">
    <source>
        <dbReference type="EMBL" id="KAK8144644.1"/>
    </source>
</evidence>
<accession>A0AAW0RQY4</accession>
<dbReference type="Pfam" id="PF01476">
    <property type="entry name" value="LysM"/>
    <property type="match status" value="1"/>
</dbReference>
<evidence type="ECO:0000256" key="4">
    <source>
        <dbReference type="ARBA" id="ARBA00044955"/>
    </source>
</evidence>
<keyword evidence="3" id="KW-0843">Virulence</keyword>
<evidence type="ECO:0000256" key="5">
    <source>
        <dbReference type="SAM" id="MobiDB-lite"/>
    </source>
</evidence>
<comment type="similarity">
    <text evidence="4">Belongs to the secreted LysM effector family.</text>
</comment>
<dbReference type="GO" id="GO:0008061">
    <property type="term" value="F:chitin binding"/>
    <property type="evidence" value="ECO:0007669"/>
    <property type="project" value="UniProtKB-KW"/>
</dbReference>
<dbReference type="Proteomes" id="UP001397290">
    <property type="component" value="Unassembled WGS sequence"/>
</dbReference>
<evidence type="ECO:0000259" key="6">
    <source>
        <dbReference type="PROSITE" id="PS51782"/>
    </source>
</evidence>
<keyword evidence="2" id="KW-0732">Signal</keyword>
<dbReference type="PANTHER" id="PTHR34997:SF2">
    <property type="entry name" value="LYSM DOMAIN-CONTAINING PROTEIN-RELATED"/>
    <property type="match status" value="1"/>
</dbReference>
<gene>
    <name evidence="7" type="ORF">G3M48_005522</name>
</gene>
<dbReference type="InterPro" id="IPR036779">
    <property type="entry name" value="LysM_dom_sf"/>
</dbReference>
<dbReference type="InterPro" id="IPR018392">
    <property type="entry name" value="LysM"/>
</dbReference>
<protein>
    <recommendedName>
        <fullName evidence="6">LysM domain-containing protein</fullName>
    </recommendedName>
</protein>
<dbReference type="EMBL" id="JAAHCF010000368">
    <property type="protein sequence ID" value="KAK8144644.1"/>
    <property type="molecule type" value="Genomic_DNA"/>
</dbReference>
<dbReference type="Gene3D" id="3.10.350.10">
    <property type="entry name" value="LysM domain"/>
    <property type="match status" value="3"/>
</dbReference>
<feature type="region of interest" description="Disordered" evidence="5">
    <location>
        <begin position="70"/>
        <end position="95"/>
    </location>
</feature>
<keyword evidence="8" id="KW-1185">Reference proteome</keyword>
<keyword evidence="1" id="KW-0147">Chitin-binding</keyword>
<dbReference type="PANTHER" id="PTHR34997">
    <property type="entry name" value="AM15"/>
    <property type="match status" value="1"/>
</dbReference>
<reference evidence="7 8" key="1">
    <citation type="submission" date="2020-02" db="EMBL/GenBank/DDBJ databases">
        <title>Comparative genomics of the hypocrealean fungal genus Beauvera.</title>
        <authorList>
            <person name="Showalter D.N."/>
            <person name="Bushley K.E."/>
            <person name="Rehner S.A."/>
        </authorList>
    </citation>
    <scope>NUCLEOTIDE SEQUENCE [LARGE SCALE GENOMIC DNA]</scope>
    <source>
        <strain evidence="7 8">ARSEF4384</strain>
    </source>
</reference>
<feature type="domain" description="LysM" evidence="6">
    <location>
        <begin position="184"/>
        <end position="230"/>
    </location>
</feature>
<feature type="domain" description="LysM" evidence="6">
    <location>
        <begin position="104"/>
        <end position="150"/>
    </location>
</feature>
<sequence length="232" mass="25520">MQVRVESVRVFCGLLQVILVTHYIWKGNTCWQITSHRGITQEQFAKWNPKIGLQCDGLWAETYACVGVLEDAPTPDPTPDPTTPSNGIETPQPTQPNMVSNCDQFHWISKGNTCGQITSYNQISQQDLATWNPQIGEQCTGLWADAYACVGVIGDAPTPDKTAPSNGIETPQPTQPGMVSNCKLFHWISKGNTCGQITWYNQISQQDLATWNPQIGEQCTGLWADAYACVGV</sequence>
<proteinExistence type="inferred from homology"/>
<name>A0AAW0RQY4_9HYPO</name>
<dbReference type="CDD" id="cd00118">
    <property type="entry name" value="LysM"/>
    <property type="match status" value="1"/>
</dbReference>
<comment type="caution">
    <text evidence="7">The sequence shown here is derived from an EMBL/GenBank/DDBJ whole genome shotgun (WGS) entry which is preliminary data.</text>
</comment>
<evidence type="ECO:0000256" key="2">
    <source>
        <dbReference type="ARBA" id="ARBA00022729"/>
    </source>
</evidence>
<evidence type="ECO:0000256" key="3">
    <source>
        <dbReference type="ARBA" id="ARBA00023026"/>
    </source>
</evidence>
<dbReference type="AlphaFoldDB" id="A0AAW0RQY4"/>
<evidence type="ECO:0000256" key="1">
    <source>
        <dbReference type="ARBA" id="ARBA00022669"/>
    </source>
</evidence>